<dbReference type="Proteomes" id="UP000824037">
    <property type="component" value="Unassembled WGS sequence"/>
</dbReference>
<feature type="signal peptide" evidence="1">
    <location>
        <begin position="1"/>
        <end position="24"/>
    </location>
</feature>
<evidence type="ECO:0000313" key="4">
    <source>
        <dbReference type="Proteomes" id="UP000824037"/>
    </source>
</evidence>
<keyword evidence="1" id="KW-0732">Signal</keyword>
<dbReference type="GO" id="GO:0015833">
    <property type="term" value="P:peptide transport"/>
    <property type="evidence" value="ECO:0007669"/>
    <property type="project" value="TreeGrafter"/>
</dbReference>
<dbReference type="Gene3D" id="3.40.190.10">
    <property type="entry name" value="Periplasmic binding protein-like II"/>
    <property type="match status" value="1"/>
</dbReference>
<sequence>MRVRRLTTAAAALTGAALILSACSGGGDDGEGSGGGEVEPLTIHANSSNSYQRNFNPFSTAVLHGARGMIYEPLVASSPQFEEPVPWLAESVEFNDDGTVMTYQLREGVTWSDGEEFNAEDVEFTFTMFVDQPATNLSALEVVGATATDDLTVEIEFSEPMFAFEHAVGNSLIVPEHIWSEIEDPIETTNEDPVGTGPFLLEDFDQQLYTMTKNADYWAADEIEVEQLRYPANTDQTFTTSLQAGEIDWSGGFVANIDDIFVAQDPENRGYWYPGGGLVSLTPNTQEAPFDDPELREALSLAMDRDQISEVAMQGYTPAAHPTGLPQPAYQDALSADYADAAFARDVETANQILDDAGYEMGADGVRTTPDGEPMSYQLEIPSDWVDWVTISQLLVEQYAEIGIEIVPQGVSFEAWVETRNSGNFGLTISATAIGQSPFDMYRSMMSSEYSSDGAVRQNFSRFYNDDADAALDAYAGTDDEAEQQAALDTLEEIMVEQLPLVPMIQSPNWFQYTSQRWEGWPTEENPYAFGAPFQNPDIMLVVRNLTPAQ</sequence>
<evidence type="ECO:0000256" key="1">
    <source>
        <dbReference type="SAM" id="SignalP"/>
    </source>
</evidence>
<dbReference type="InterPro" id="IPR000914">
    <property type="entry name" value="SBP_5_dom"/>
</dbReference>
<gene>
    <name evidence="3" type="ORF">H9815_10705</name>
</gene>
<dbReference type="Pfam" id="PF00496">
    <property type="entry name" value="SBP_bac_5"/>
    <property type="match status" value="1"/>
</dbReference>
<organism evidence="3 4">
    <name type="scientific">Candidatus Ruania gallistercoris</name>
    <dbReference type="NCBI Taxonomy" id="2838746"/>
    <lineage>
        <taxon>Bacteria</taxon>
        <taxon>Bacillati</taxon>
        <taxon>Actinomycetota</taxon>
        <taxon>Actinomycetes</taxon>
        <taxon>Micrococcales</taxon>
        <taxon>Ruaniaceae</taxon>
        <taxon>Ruania</taxon>
    </lineage>
</organism>
<dbReference type="EMBL" id="DXBY01000181">
    <property type="protein sequence ID" value="HIZ36240.1"/>
    <property type="molecule type" value="Genomic_DNA"/>
</dbReference>
<dbReference type="Gene3D" id="3.10.105.10">
    <property type="entry name" value="Dipeptide-binding Protein, Domain 3"/>
    <property type="match status" value="1"/>
</dbReference>
<dbReference type="AlphaFoldDB" id="A0A9D2EF97"/>
<evidence type="ECO:0000259" key="2">
    <source>
        <dbReference type="Pfam" id="PF00496"/>
    </source>
</evidence>
<feature type="chain" id="PRO_5038562914" evidence="1">
    <location>
        <begin position="25"/>
        <end position="550"/>
    </location>
</feature>
<dbReference type="PIRSF" id="PIRSF002741">
    <property type="entry name" value="MppA"/>
    <property type="match status" value="1"/>
</dbReference>
<dbReference type="GO" id="GO:0043190">
    <property type="term" value="C:ATP-binding cassette (ABC) transporter complex"/>
    <property type="evidence" value="ECO:0007669"/>
    <property type="project" value="InterPro"/>
</dbReference>
<accession>A0A9D2EF97</accession>
<dbReference type="InterPro" id="IPR030678">
    <property type="entry name" value="Peptide/Ni-bd"/>
</dbReference>
<reference evidence="3" key="2">
    <citation type="submission" date="2021-04" db="EMBL/GenBank/DDBJ databases">
        <authorList>
            <person name="Gilroy R."/>
        </authorList>
    </citation>
    <scope>NUCLEOTIDE SEQUENCE</scope>
    <source>
        <strain evidence="3">ChiGjej4B4-7305</strain>
    </source>
</reference>
<evidence type="ECO:0000313" key="3">
    <source>
        <dbReference type="EMBL" id="HIZ36240.1"/>
    </source>
</evidence>
<dbReference type="PROSITE" id="PS51257">
    <property type="entry name" value="PROKAR_LIPOPROTEIN"/>
    <property type="match status" value="1"/>
</dbReference>
<feature type="domain" description="Solute-binding protein family 5" evidence="2">
    <location>
        <begin position="83"/>
        <end position="449"/>
    </location>
</feature>
<name>A0A9D2EF97_9MICO</name>
<dbReference type="SUPFAM" id="SSF53850">
    <property type="entry name" value="Periplasmic binding protein-like II"/>
    <property type="match status" value="1"/>
</dbReference>
<proteinExistence type="predicted"/>
<protein>
    <submittedName>
        <fullName evidence="3">ABC transporter substrate-binding protein</fullName>
    </submittedName>
</protein>
<dbReference type="Gene3D" id="3.90.76.10">
    <property type="entry name" value="Dipeptide-binding Protein, Domain 1"/>
    <property type="match status" value="1"/>
</dbReference>
<dbReference type="CDD" id="cd08509">
    <property type="entry name" value="PBP2_TmCBP_oligosaccharides_like"/>
    <property type="match status" value="1"/>
</dbReference>
<dbReference type="GO" id="GO:1904680">
    <property type="term" value="F:peptide transmembrane transporter activity"/>
    <property type="evidence" value="ECO:0007669"/>
    <property type="project" value="TreeGrafter"/>
</dbReference>
<dbReference type="GO" id="GO:0042597">
    <property type="term" value="C:periplasmic space"/>
    <property type="evidence" value="ECO:0007669"/>
    <property type="project" value="UniProtKB-ARBA"/>
</dbReference>
<comment type="caution">
    <text evidence="3">The sequence shown here is derived from an EMBL/GenBank/DDBJ whole genome shotgun (WGS) entry which is preliminary data.</text>
</comment>
<reference evidence="3" key="1">
    <citation type="journal article" date="2021" name="PeerJ">
        <title>Extensive microbial diversity within the chicken gut microbiome revealed by metagenomics and culture.</title>
        <authorList>
            <person name="Gilroy R."/>
            <person name="Ravi A."/>
            <person name="Getino M."/>
            <person name="Pursley I."/>
            <person name="Horton D.L."/>
            <person name="Alikhan N.F."/>
            <person name="Baker D."/>
            <person name="Gharbi K."/>
            <person name="Hall N."/>
            <person name="Watson M."/>
            <person name="Adriaenssens E.M."/>
            <person name="Foster-Nyarko E."/>
            <person name="Jarju S."/>
            <person name="Secka A."/>
            <person name="Antonio M."/>
            <person name="Oren A."/>
            <person name="Chaudhuri R.R."/>
            <person name="La Ragione R."/>
            <person name="Hildebrand F."/>
            <person name="Pallen M.J."/>
        </authorList>
    </citation>
    <scope>NUCLEOTIDE SEQUENCE</scope>
    <source>
        <strain evidence="3">ChiGjej4B4-7305</strain>
    </source>
</reference>
<dbReference type="InterPro" id="IPR039424">
    <property type="entry name" value="SBP_5"/>
</dbReference>
<dbReference type="PANTHER" id="PTHR30290">
    <property type="entry name" value="PERIPLASMIC BINDING COMPONENT OF ABC TRANSPORTER"/>
    <property type="match status" value="1"/>
</dbReference>